<dbReference type="AlphaFoldDB" id="A0A0N4Z4E6"/>
<keyword evidence="4" id="KW-0539">Nucleus</keyword>
<organism evidence="5 6">
    <name type="scientific">Parastrongyloides trichosuri</name>
    <name type="common">Possum-specific nematode worm</name>
    <dbReference type="NCBI Taxonomy" id="131310"/>
    <lineage>
        <taxon>Eukaryota</taxon>
        <taxon>Metazoa</taxon>
        <taxon>Ecdysozoa</taxon>
        <taxon>Nematoda</taxon>
        <taxon>Chromadorea</taxon>
        <taxon>Rhabditida</taxon>
        <taxon>Tylenchina</taxon>
        <taxon>Panagrolaimomorpha</taxon>
        <taxon>Strongyloidoidea</taxon>
        <taxon>Strongyloididae</taxon>
        <taxon>Parastrongyloides</taxon>
    </lineage>
</organism>
<dbReference type="InterPro" id="IPR011989">
    <property type="entry name" value="ARM-like"/>
</dbReference>
<reference evidence="6" key="1">
    <citation type="submission" date="2017-02" db="UniProtKB">
        <authorList>
            <consortium name="WormBaseParasite"/>
        </authorList>
    </citation>
    <scope>IDENTIFICATION</scope>
</reference>
<dbReference type="GO" id="GO:0005634">
    <property type="term" value="C:nucleus"/>
    <property type="evidence" value="ECO:0007669"/>
    <property type="project" value="UniProtKB-SubCell"/>
</dbReference>
<protein>
    <submittedName>
        <fullName evidence="6">CRM1_C domain-containing protein</fullName>
    </submittedName>
</protein>
<evidence type="ECO:0000256" key="4">
    <source>
        <dbReference type="ARBA" id="ARBA00023242"/>
    </source>
</evidence>
<dbReference type="PANTHER" id="PTHR12363:SF33">
    <property type="entry name" value="IMPORTIN-13"/>
    <property type="match status" value="1"/>
</dbReference>
<dbReference type="InterPro" id="IPR051345">
    <property type="entry name" value="Importin_beta-like_NTR"/>
</dbReference>
<keyword evidence="3" id="KW-0813">Transport</keyword>
<keyword evidence="5" id="KW-1185">Reference proteome</keyword>
<dbReference type="WBParaSite" id="PTRK_0000186400.1">
    <property type="protein sequence ID" value="PTRK_0000186400.1"/>
    <property type="gene ID" value="PTRK_0000186400"/>
</dbReference>
<evidence type="ECO:0000313" key="6">
    <source>
        <dbReference type="WBParaSite" id="PTRK_0000186400.1"/>
    </source>
</evidence>
<dbReference type="Proteomes" id="UP000038045">
    <property type="component" value="Unplaced"/>
</dbReference>
<dbReference type="Gene3D" id="1.25.10.10">
    <property type="entry name" value="Leucine-rich Repeat Variant"/>
    <property type="match status" value="1"/>
</dbReference>
<dbReference type="PANTHER" id="PTHR12363">
    <property type="entry name" value="TRANSPORTIN 3 AND IMPORTIN 13"/>
    <property type="match status" value="1"/>
</dbReference>
<proteinExistence type="inferred from homology"/>
<comment type="similarity">
    <text evidence="2">Belongs to the importin beta family.</text>
</comment>
<dbReference type="GO" id="GO:0006606">
    <property type="term" value="P:protein import into nucleus"/>
    <property type="evidence" value="ECO:0007669"/>
    <property type="project" value="TreeGrafter"/>
</dbReference>
<comment type="subcellular location">
    <subcellularLocation>
        <location evidence="1">Nucleus</location>
    </subcellularLocation>
</comment>
<dbReference type="GO" id="GO:0005737">
    <property type="term" value="C:cytoplasm"/>
    <property type="evidence" value="ECO:0007669"/>
    <property type="project" value="TreeGrafter"/>
</dbReference>
<evidence type="ECO:0000313" key="5">
    <source>
        <dbReference type="Proteomes" id="UP000038045"/>
    </source>
</evidence>
<sequence>MENSCSLNGVLLNENDFLNALQIFVDGSQGDSVVLAGKYIEECITNKVLFVEWTSKVIMEYLHNPSSSRYNLKHVGFLFQMLRLCLIKDPFNFEDSLKEKVVNLGLLCSKESYKELAKDPSVISQFNTIMNAFCCYYLVVPHDTNFIENFGDWFLSGGDNYEFLYLSGLNYLFEEMRNKKLPVGDNRRNSFNSMIAEKISDFVNYIFAFLQRVPTYSKYYNRVIEYSANIMKNDKIAQDNPEFLRFIEFILGLIFNNDVPDETLTVACDFIMDLMYVIERSYDSFISMGTINNYVNEHFGYVVELSKLGDSGRLRSICKMLVEKAEASRFDIVDNLGNQHETFKNFSYINFIAQLGVEYADITLSFWGEITEAVLQIMDDLEEHDLVKRTNIQSRISEPLKEYYKILITQMVIDEDQPEILTADQDEELHTFRNNVVAIIGETSNIVGVTNTLNLFGNWLREHSHDWRMTEAIILMISALGYDVVQYMEYEHNEYVLNMIKQLMNGSPNMHPQMTYTILECIKEFIEVVAVNLEAQQITLRYISSYIADQRYSYVCCKIFETLVERGKLYNIDCLELFLQLPNLYENALCRAYQNELNIQTILCALSLMISQNFKSENFVYLLRLLEVPMKRLEYLNQNPQNIPHTYYGKYLDHPWKTIENDPCVYFHRITSVTRNLVFSEIVIKFPELKENIHSLELQLWRTMQNILGKLKEIKQIDNATRVIRVMLRQGSSLFKEISIEMLRLFLECKHYPFMYIVSVAIDTHGDDLMKLPEFYTPLKSLITICIENLIPEEKTFTQLIEVVDDFYRLIKKLINKNKEFFLSLEHVDRIIDVAIKSLEVEEISEYECHIDTIALLYEGLKDINKEDANLRMRYITKLNEYMQSFLNGALHAIIFKLYRLKRSSPVCEAIYSVFRYDKDQFFKKFQVSLDNIPNMGKLGADEEQKKQFIYQLQTIETKHWSKHQFVQTFHDFANYYN</sequence>
<accession>A0A0N4Z4E6</accession>
<dbReference type="InterPro" id="IPR016024">
    <property type="entry name" value="ARM-type_fold"/>
</dbReference>
<name>A0A0N4Z4E6_PARTI</name>
<dbReference type="STRING" id="131310.A0A0N4Z4E6"/>
<evidence type="ECO:0000256" key="1">
    <source>
        <dbReference type="ARBA" id="ARBA00004123"/>
    </source>
</evidence>
<dbReference type="SUPFAM" id="SSF48371">
    <property type="entry name" value="ARM repeat"/>
    <property type="match status" value="1"/>
</dbReference>
<evidence type="ECO:0000256" key="2">
    <source>
        <dbReference type="ARBA" id="ARBA00007991"/>
    </source>
</evidence>
<evidence type="ECO:0000256" key="3">
    <source>
        <dbReference type="ARBA" id="ARBA00022448"/>
    </source>
</evidence>